<dbReference type="STRING" id="587909.SAMN05421810_101657"/>
<accession>A0A1I5LTA7</accession>
<feature type="region of interest" description="Disordered" evidence="1">
    <location>
        <begin position="1"/>
        <end position="83"/>
    </location>
</feature>
<dbReference type="RefSeq" id="WP_092527613.1">
    <property type="nucleotide sequence ID" value="NZ_FOWW01000001.1"/>
</dbReference>
<name>A0A1I5LTA7_9PSEU</name>
<evidence type="ECO:0000313" key="4">
    <source>
        <dbReference type="Proteomes" id="UP000198727"/>
    </source>
</evidence>
<feature type="transmembrane region" description="Helical" evidence="2">
    <location>
        <begin position="100"/>
        <end position="122"/>
    </location>
</feature>
<organism evidence="3 4">
    <name type="scientific">Amycolatopsis arida</name>
    <dbReference type="NCBI Taxonomy" id="587909"/>
    <lineage>
        <taxon>Bacteria</taxon>
        <taxon>Bacillati</taxon>
        <taxon>Actinomycetota</taxon>
        <taxon>Actinomycetes</taxon>
        <taxon>Pseudonocardiales</taxon>
        <taxon>Pseudonocardiaceae</taxon>
        <taxon>Amycolatopsis</taxon>
    </lineage>
</organism>
<feature type="region of interest" description="Disordered" evidence="1">
    <location>
        <begin position="130"/>
        <end position="204"/>
    </location>
</feature>
<feature type="compositionally biased region" description="Low complexity" evidence="1">
    <location>
        <begin position="150"/>
        <end position="164"/>
    </location>
</feature>
<sequence length="232" mass="24056">MARTARNPAERVTVAELVGRARTAPLRRPRRVDRPDHLASGTTSAGGAGPPEDCTGAGGTGGERALGTRPPENAALPDDTAPLPVVVAPEPARRRDSGPLAWTLLSGAGAVVVLGVLGAVVLGSSGRQVDGAPLVGQPSPPVVTVPGADSTASAGETPAESAEPAEPPPAARQEVPAGTPERRPHAPAREAEDRMREAREAREAIEPMLEEMERRMREEMPALPPMPRPPGW</sequence>
<keyword evidence="2" id="KW-0812">Transmembrane</keyword>
<protein>
    <submittedName>
        <fullName evidence="3">Uncharacterized protein</fullName>
    </submittedName>
</protein>
<dbReference type="Proteomes" id="UP000198727">
    <property type="component" value="Unassembled WGS sequence"/>
</dbReference>
<reference evidence="4" key="1">
    <citation type="submission" date="2016-10" db="EMBL/GenBank/DDBJ databases">
        <authorList>
            <person name="Varghese N."/>
            <person name="Submissions S."/>
        </authorList>
    </citation>
    <scope>NUCLEOTIDE SEQUENCE [LARGE SCALE GENOMIC DNA]</scope>
    <source>
        <strain evidence="4">CGMCC 4.5579</strain>
    </source>
</reference>
<keyword evidence="4" id="KW-1185">Reference proteome</keyword>
<evidence type="ECO:0000256" key="2">
    <source>
        <dbReference type="SAM" id="Phobius"/>
    </source>
</evidence>
<proteinExistence type="predicted"/>
<keyword evidence="2" id="KW-1133">Transmembrane helix</keyword>
<keyword evidence="2" id="KW-0472">Membrane</keyword>
<feature type="compositionally biased region" description="Basic and acidic residues" evidence="1">
    <location>
        <begin position="180"/>
        <end position="204"/>
    </location>
</feature>
<evidence type="ECO:0000313" key="3">
    <source>
        <dbReference type="EMBL" id="SFP00393.1"/>
    </source>
</evidence>
<gene>
    <name evidence="3" type="ORF">SAMN05421810_101657</name>
</gene>
<evidence type="ECO:0000256" key="1">
    <source>
        <dbReference type="SAM" id="MobiDB-lite"/>
    </source>
</evidence>
<dbReference type="AlphaFoldDB" id="A0A1I5LTA7"/>
<dbReference type="EMBL" id="FOWW01000001">
    <property type="protein sequence ID" value="SFP00393.1"/>
    <property type="molecule type" value="Genomic_DNA"/>
</dbReference>